<dbReference type="EMBL" id="KE356560">
    <property type="protein sequence ID" value="ERG90333.1"/>
    <property type="molecule type" value="Genomic_DNA"/>
</dbReference>
<feature type="compositionally biased region" description="Low complexity" evidence="1">
    <location>
        <begin position="30"/>
        <end position="41"/>
    </location>
</feature>
<dbReference type="InterPro" id="IPR012440">
    <property type="entry name" value="DUF1641"/>
</dbReference>
<gene>
    <name evidence="2" type="ORF">J07HQW1_00352</name>
</gene>
<evidence type="ECO:0000313" key="3">
    <source>
        <dbReference type="Proteomes" id="UP000030649"/>
    </source>
</evidence>
<accession>U1N1W2</accession>
<proteinExistence type="predicted"/>
<dbReference type="Proteomes" id="UP000030649">
    <property type="component" value="Unassembled WGS sequence"/>
</dbReference>
<protein>
    <recommendedName>
        <fullName evidence="4">DUF1641 domain-containing protein</fullName>
    </recommendedName>
</protein>
<dbReference type="STRING" id="1238424.J07HQW1_00352"/>
<sequence length="266" mass="27904">MAKPADEYPNSATNGTEEAIGNGSVDLQTDTDTGTGADTSTRSQTDGTAALTAAIDAHGEDLAAAVERTDELNDALTTAIIVLATADEEELDYVTSSAANLIQAADGLSTEGSAALATELGKNADDLSESLDTVVTLQRDGHLDDLATIATAFADSLSSTEVEELSMMLEENGTEVVEALDLVLELQREGQLEELLDLAKTLSVLEIDEDTARGLNQLLQSVSEAQRESEPVGLFGVLGQLRGSSARAGIGYFISILKSQGRRLRE</sequence>
<dbReference type="Pfam" id="PF07849">
    <property type="entry name" value="DUF1641"/>
    <property type="match status" value="1"/>
</dbReference>
<evidence type="ECO:0000313" key="2">
    <source>
        <dbReference type="EMBL" id="ERG90333.1"/>
    </source>
</evidence>
<name>U1N1W2_9EURY</name>
<dbReference type="HOGENOM" id="CLU_1127066_0_0_2"/>
<evidence type="ECO:0000256" key="1">
    <source>
        <dbReference type="SAM" id="MobiDB-lite"/>
    </source>
</evidence>
<reference evidence="2 3" key="1">
    <citation type="journal article" date="2013" name="PLoS ONE">
        <title>Assembly-driven community genomics of a hypersaline microbial ecosystem.</title>
        <authorList>
            <person name="Podell S."/>
            <person name="Ugalde J.A."/>
            <person name="Narasingarao P."/>
            <person name="Banfield J.F."/>
            <person name="Heidelberg K.B."/>
            <person name="Allen E.E."/>
        </authorList>
    </citation>
    <scope>NUCLEOTIDE SEQUENCE [LARGE SCALE GENOMIC DNA]</scope>
    <source>
        <strain evidence="3">J07HQW1</strain>
    </source>
</reference>
<organism evidence="2 3">
    <name type="scientific">Haloquadratum walsbyi J07HQW1</name>
    <dbReference type="NCBI Taxonomy" id="1238424"/>
    <lineage>
        <taxon>Archaea</taxon>
        <taxon>Methanobacteriati</taxon>
        <taxon>Methanobacteriota</taxon>
        <taxon>Stenosarchaea group</taxon>
        <taxon>Halobacteria</taxon>
        <taxon>Halobacteriales</taxon>
        <taxon>Haloferacaceae</taxon>
        <taxon>Haloquadratum</taxon>
    </lineage>
</organism>
<evidence type="ECO:0008006" key="4">
    <source>
        <dbReference type="Google" id="ProtNLM"/>
    </source>
</evidence>
<dbReference type="AlphaFoldDB" id="U1N1W2"/>
<feature type="region of interest" description="Disordered" evidence="1">
    <location>
        <begin position="1"/>
        <end position="46"/>
    </location>
</feature>